<evidence type="ECO:0000256" key="1">
    <source>
        <dbReference type="ARBA" id="ARBA00009407"/>
    </source>
</evidence>
<dbReference type="GO" id="GO:0038203">
    <property type="term" value="P:TORC2 signaling"/>
    <property type="evidence" value="ECO:0007669"/>
    <property type="project" value="TreeGrafter"/>
</dbReference>
<dbReference type="Pfam" id="PF16979">
    <property type="entry name" value="SIN1_PH"/>
    <property type="match status" value="1"/>
</dbReference>
<protein>
    <recommendedName>
        <fullName evidence="7">Stress-activated map kinase-interacting protein 1</fullName>
    </recommendedName>
</protein>
<accession>A0A8H7RWI8</accession>
<evidence type="ECO:0000313" key="5">
    <source>
        <dbReference type="EMBL" id="KAG2219119.1"/>
    </source>
</evidence>
<feature type="compositionally biased region" description="Polar residues" evidence="2">
    <location>
        <begin position="199"/>
        <end position="209"/>
    </location>
</feature>
<feature type="region of interest" description="Disordered" evidence="2">
    <location>
        <begin position="89"/>
        <end position="136"/>
    </location>
</feature>
<dbReference type="PANTHER" id="PTHR13335">
    <property type="entry name" value="TARGET OF RAPAMYCIN COMPLEX 2 SUBUNIT MAPKAP1"/>
    <property type="match status" value="1"/>
</dbReference>
<feature type="domain" description="CRIM" evidence="3">
    <location>
        <begin position="421"/>
        <end position="556"/>
    </location>
</feature>
<feature type="region of interest" description="Disordered" evidence="2">
    <location>
        <begin position="359"/>
        <end position="421"/>
    </location>
</feature>
<dbReference type="InterPro" id="IPR031313">
    <property type="entry name" value="Sin1_PH_dom"/>
</dbReference>
<dbReference type="GO" id="GO:0031932">
    <property type="term" value="C:TORC2 complex"/>
    <property type="evidence" value="ECO:0007669"/>
    <property type="project" value="InterPro"/>
</dbReference>
<feature type="region of interest" description="Disordered" evidence="2">
    <location>
        <begin position="563"/>
        <end position="614"/>
    </location>
</feature>
<comment type="caution">
    <text evidence="5">The sequence shown here is derived from an EMBL/GenBank/DDBJ whole genome shotgun (WGS) entry which is preliminary data.</text>
</comment>
<dbReference type="Pfam" id="PF16978">
    <property type="entry name" value="CRIM"/>
    <property type="match status" value="1"/>
</dbReference>
<evidence type="ECO:0000313" key="6">
    <source>
        <dbReference type="Proteomes" id="UP000646827"/>
    </source>
</evidence>
<feature type="compositionally biased region" description="Low complexity" evidence="2">
    <location>
        <begin position="590"/>
        <end position="611"/>
    </location>
</feature>
<evidence type="ECO:0000259" key="3">
    <source>
        <dbReference type="Pfam" id="PF16978"/>
    </source>
</evidence>
<feature type="compositionally biased region" description="Low complexity" evidence="2">
    <location>
        <begin position="406"/>
        <end position="415"/>
    </location>
</feature>
<gene>
    <name evidence="5" type="ORF">INT45_009786</name>
</gene>
<feature type="region of interest" description="Disordered" evidence="2">
    <location>
        <begin position="181"/>
        <end position="291"/>
    </location>
</feature>
<dbReference type="OrthoDB" id="241990at2759"/>
<feature type="compositionally biased region" description="Polar residues" evidence="2">
    <location>
        <begin position="573"/>
        <end position="589"/>
    </location>
</feature>
<evidence type="ECO:0000259" key="4">
    <source>
        <dbReference type="Pfam" id="PF16979"/>
    </source>
</evidence>
<dbReference type="InterPro" id="IPR008828">
    <property type="entry name" value="Sin1/Avo1"/>
</dbReference>
<proteinExistence type="inferred from homology"/>
<feature type="domain" description="SIN1-type PH" evidence="4">
    <location>
        <begin position="779"/>
        <end position="879"/>
    </location>
</feature>
<dbReference type="AlphaFoldDB" id="A0A8H7RWI8"/>
<dbReference type="PANTHER" id="PTHR13335:SF1">
    <property type="entry name" value="TARGET OF RAPAMYCIN COMPLEX 2 SUBUNIT MAPKAP1"/>
    <property type="match status" value="1"/>
</dbReference>
<evidence type="ECO:0008006" key="7">
    <source>
        <dbReference type="Google" id="ProtNLM"/>
    </source>
</evidence>
<dbReference type="EMBL" id="JAEPRB010000194">
    <property type="protein sequence ID" value="KAG2219119.1"/>
    <property type="molecule type" value="Genomic_DNA"/>
</dbReference>
<comment type="similarity">
    <text evidence="1">Belongs to the SIN1 family.</text>
</comment>
<dbReference type="InterPro" id="IPR011993">
    <property type="entry name" value="PH-like_dom_sf"/>
</dbReference>
<keyword evidence="6" id="KW-1185">Reference proteome</keyword>
<dbReference type="Proteomes" id="UP000646827">
    <property type="component" value="Unassembled WGS sequence"/>
</dbReference>
<feature type="compositionally biased region" description="Low complexity" evidence="2">
    <location>
        <begin position="368"/>
        <end position="397"/>
    </location>
</feature>
<dbReference type="GO" id="GO:0005886">
    <property type="term" value="C:plasma membrane"/>
    <property type="evidence" value="ECO:0007669"/>
    <property type="project" value="TreeGrafter"/>
</dbReference>
<feature type="compositionally biased region" description="Low complexity" evidence="2">
    <location>
        <begin position="185"/>
        <end position="198"/>
    </location>
</feature>
<dbReference type="GO" id="GO:0005546">
    <property type="term" value="F:phosphatidylinositol-4,5-bisphosphate binding"/>
    <property type="evidence" value="ECO:0007669"/>
    <property type="project" value="TreeGrafter"/>
</dbReference>
<organism evidence="5 6">
    <name type="scientific">Circinella minor</name>
    <dbReference type="NCBI Taxonomy" id="1195481"/>
    <lineage>
        <taxon>Eukaryota</taxon>
        <taxon>Fungi</taxon>
        <taxon>Fungi incertae sedis</taxon>
        <taxon>Mucoromycota</taxon>
        <taxon>Mucoromycotina</taxon>
        <taxon>Mucoromycetes</taxon>
        <taxon>Mucorales</taxon>
        <taxon>Lichtheimiaceae</taxon>
        <taxon>Circinella</taxon>
    </lineage>
</organism>
<dbReference type="InterPro" id="IPR031567">
    <property type="entry name" value="CRIM_dom"/>
</dbReference>
<dbReference type="Gene3D" id="2.30.29.30">
    <property type="entry name" value="Pleckstrin-homology domain (PH domain)/Phosphotyrosine-binding domain (PTB)"/>
    <property type="match status" value="1"/>
</dbReference>
<reference evidence="5 6" key="1">
    <citation type="submission" date="2020-12" db="EMBL/GenBank/DDBJ databases">
        <title>Metabolic potential, ecology and presence of endohyphal bacteria is reflected in genomic diversity of Mucoromycotina.</title>
        <authorList>
            <person name="Muszewska A."/>
            <person name="Okrasinska A."/>
            <person name="Steczkiewicz K."/>
            <person name="Drgas O."/>
            <person name="Orlowska M."/>
            <person name="Perlinska-Lenart U."/>
            <person name="Aleksandrzak-Piekarczyk T."/>
            <person name="Szatraj K."/>
            <person name="Zielenkiewicz U."/>
            <person name="Pilsyk S."/>
            <person name="Malc E."/>
            <person name="Mieczkowski P."/>
            <person name="Kruszewska J.S."/>
            <person name="Biernat P."/>
            <person name="Pawlowska J."/>
        </authorList>
    </citation>
    <scope>NUCLEOTIDE SEQUENCE [LARGE SCALE GENOMIC DNA]</scope>
    <source>
        <strain evidence="5 6">CBS 142.35</strain>
    </source>
</reference>
<dbReference type="GO" id="GO:0005737">
    <property type="term" value="C:cytoplasm"/>
    <property type="evidence" value="ECO:0007669"/>
    <property type="project" value="TreeGrafter"/>
</dbReference>
<feature type="compositionally biased region" description="Basic and acidic residues" evidence="2">
    <location>
        <begin position="240"/>
        <end position="255"/>
    </location>
</feature>
<evidence type="ECO:0000256" key="2">
    <source>
        <dbReference type="SAM" id="MobiDB-lite"/>
    </source>
</evidence>
<sequence>MSLITDANFLIHEMRIKLLRTDERGERIVSFRPTVMSDDYIRLAAPTYPEMQYCYSPTYDSFFTKNSANGSGTNLISSPRTKRSHYRLRKKENNMHPLNSPVVPKPATTPESGNEETDGDLGTNKPLPPIPMRKQSAPTLCVTEASKSLRPRFADDTPTAAIPTAGTATTATSLHKETVIRSHTRTTSSTTFSFHTTTGSENATVTSLHPSIESPIDPSPRSSLDVDNDQASFPLTEEIASEKESSKVKSIDSRQQHYNQKQLEPSELQRLREASQHEQEEEEQQYSPLEYTKIQIPPLYNKIEDLPKPTVPVANTTSNSTTIALPPVVATEAVATSTTTTNNNSMMPPLKLAPNLPTAHRRRRYPRQQLQQQSQTSSPSPSQQLPSQQVQQVQEQPATAATPGSQQQQQQQQQQIRRPPKSNLTAMIAERASAADNPFNEFSFVSGRGEAKPITLCVYLPHSMQPYEPISLVVRPDAIVDDVIGYILYDYVEKKRKPSLQEEMFDIAQWVLRIAEDDGEIEDDIPALDRTRQISMVSFAQFALCRTAPSQVKQNEMIRAKLGRTGPDHSSKTSKSNQQDNTHQLTVPPTTTSIAGSSTTTANNISTSSTAVDIGPLDPVTAASTLAPQQEADSSAVAVPIPSSKAMLTKSTMPMTPVKYFRIRLMTNEEVSATTTIPVYAEMFIGDVLELLSRKRKLDPDEHMLTIADSNVIVPNDTTVDSMGGVTELCLMKKGAGLTVSSSTHIWRSPNRKKKDELYYPNMYNASSSTSGNNGILSQYKKYFVNRKMPMFVGRRESVIAIDGDYIHIMPPEHKGMFDSVKTTSFHVNAVISCKQSKKAPANFKITVLKDQSHKAYDFEAMNGKEAQEICARINFLMQVCKAS</sequence>
<feature type="compositionally biased region" description="Basic and acidic residues" evidence="2">
    <location>
        <begin position="267"/>
        <end position="278"/>
    </location>
</feature>
<name>A0A8H7RWI8_9FUNG</name>